<sequence length="170" mass="19661">MDGMNPLANYKIPFMGLKPGNHEFRMDVDPEFFACFPESEIQSAQGILDIVLEYSVTTMTLRLSLDLTWKVPCGRCLEELSFPLQHEEQIAIRYGDETEYSDALWILGKNEFELDISQTIYEMAHVSRPTNRVHENNSDCDPNMLGYTMNDSEEESKKQTDPRWDALKKL</sequence>
<dbReference type="Pfam" id="PF02620">
    <property type="entry name" value="YceD"/>
    <property type="match status" value="1"/>
</dbReference>
<dbReference type="AlphaFoldDB" id="H6RGI9"/>
<name>H6RGI9_9BACT</name>
<gene>
    <name evidence="2" type="ORF">VIS_S3CKB90035</name>
</gene>
<evidence type="ECO:0000313" key="2">
    <source>
        <dbReference type="EMBL" id="CCG00150.1"/>
    </source>
</evidence>
<feature type="region of interest" description="Disordered" evidence="1">
    <location>
        <begin position="148"/>
        <end position="170"/>
    </location>
</feature>
<proteinExistence type="predicted"/>
<feature type="compositionally biased region" description="Basic and acidic residues" evidence="1">
    <location>
        <begin position="155"/>
        <end position="170"/>
    </location>
</feature>
<protein>
    <submittedName>
        <fullName evidence="2">Protein containing DUF177</fullName>
    </submittedName>
</protein>
<accession>H6RGI9</accession>
<organism evidence="2">
    <name type="scientific">uncultured Flavobacteriia bacterium</name>
    <dbReference type="NCBI Taxonomy" id="212695"/>
    <lineage>
        <taxon>Bacteria</taxon>
        <taxon>Pseudomonadati</taxon>
        <taxon>Bacteroidota</taxon>
        <taxon>Flavobacteriia</taxon>
        <taxon>environmental samples</taxon>
    </lineage>
</organism>
<dbReference type="EMBL" id="FO117599">
    <property type="protein sequence ID" value="CCG00150.1"/>
    <property type="molecule type" value="Genomic_DNA"/>
</dbReference>
<dbReference type="InterPro" id="IPR003772">
    <property type="entry name" value="YceD"/>
</dbReference>
<evidence type="ECO:0000256" key="1">
    <source>
        <dbReference type="SAM" id="MobiDB-lite"/>
    </source>
</evidence>
<reference evidence="2" key="2">
    <citation type="submission" date="2012-02" db="EMBL/GenBank/DDBJ databases">
        <authorList>
            <person name="Genoscope - CEA"/>
        </authorList>
    </citation>
    <scope>NUCLEOTIDE SEQUENCE</scope>
</reference>
<reference evidence="2" key="1">
    <citation type="journal article" date="2012" name="Environ. Microbiol.">
        <title>Genomic content of uncultured Bacteroidetes from contrasting oceanic provinces in the North Atlantic Ocean.</title>
        <authorList>
            <person name="Gomez-Pereira P.R."/>
            <person name="Schuler M."/>
            <person name="Fuchs B.M."/>
            <person name="Bennke C."/>
            <person name="Teeling H."/>
            <person name="Waldmann J."/>
            <person name="Richter M."/>
            <person name="Barbe V."/>
            <person name="Bataille E."/>
            <person name="Glockner F.O."/>
            <person name="Amann R."/>
        </authorList>
    </citation>
    <scope>NUCLEOTIDE SEQUENCE</scope>
</reference>